<keyword evidence="3" id="KW-1185">Reference proteome</keyword>
<dbReference type="AlphaFoldDB" id="A0A679FKW8"/>
<organism evidence="2 3">
    <name type="scientific">Geobacillus subterraneus</name>
    <dbReference type="NCBI Taxonomy" id="129338"/>
    <lineage>
        <taxon>Bacteria</taxon>
        <taxon>Bacillati</taxon>
        <taxon>Bacillota</taxon>
        <taxon>Bacilli</taxon>
        <taxon>Bacillales</taxon>
        <taxon>Anoxybacillaceae</taxon>
        <taxon>Geobacillus</taxon>
    </lineage>
</organism>
<proteinExistence type="predicted"/>
<evidence type="ECO:0000313" key="3">
    <source>
        <dbReference type="Proteomes" id="UP000501421"/>
    </source>
</evidence>
<reference evidence="3" key="1">
    <citation type="journal article" date="2020" name="Microbiol. Resour. Announc.">
        <title>Complete Genome Sequence of Geobacillus sp. Strain E55-1, Isolated from Mine Geyser in Japan.</title>
        <authorList>
            <person name="Miyazaki K."/>
            <person name="Hase E."/>
            <person name="Tokito N."/>
        </authorList>
    </citation>
    <scope>NUCLEOTIDE SEQUENCE [LARGE SCALE GENOMIC DNA]</scope>
    <source>
        <strain evidence="3">E55-1</strain>
    </source>
</reference>
<dbReference type="Proteomes" id="UP000501421">
    <property type="component" value="Chromosome"/>
</dbReference>
<dbReference type="RefSeq" id="WP_061912738.1">
    <property type="nucleotide sequence ID" value="NZ_AP022557.1"/>
</dbReference>
<gene>
    <name evidence="2" type="ORF">GsuE55_13630</name>
</gene>
<accession>A0A679FKW8</accession>
<evidence type="ECO:0000256" key="1">
    <source>
        <dbReference type="SAM" id="Coils"/>
    </source>
</evidence>
<sequence length="115" mass="13669">MSEQLLKQILGQLHQLNEKVDRELHQLNEKVDRELHQLNEKVDRELHHLHERLERVENNMATKEDVADLSLIKRAVLDTSDSIKRLEEIQESQQHIIDLLSVRSIQQEAELKRIK</sequence>
<protein>
    <submittedName>
        <fullName evidence="2">Uncharacterized protein</fullName>
    </submittedName>
</protein>
<feature type="coiled-coil region" evidence="1">
    <location>
        <begin position="6"/>
        <end position="66"/>
    </location>
</feature>
<dbReference type="EMBL" id="AP022557">
    <property type="protein sequence ID" value="BBW96530.1"/>
    <property type="molecule type" value="Genomic_DNA"/>
</dbReference>
<name>A0A679FKW8_9BACL</name>
<evidence type="ECO:0000313" key="2">
    <source>
        <dbReference type="EMBL" id="BBW96530.1"/>
    </source>
</evidence>
<keyword evidence="1" id="KW-0175">Coiled coil</keyword>